<protein>
    <submittedName>
        <fullName evidence="2">DUF1326 domain-containing protein</fullName>
    </submittedName>
</protein>
<sequence length="217" mass="23311">MAQAAETIPAWRVAGDWFDVCKCDIPCPCSFAQPPTTGDCEGTLVWHIREGNYGDVRLDGLNLVMVASFVGNIWGEHSDAYAALFLDERADDGQRQALQMIFGGQAGSWPAEMMSAAAMEVRGMDFAPIEVEIDEDLGSWRASVPGRVRARAEALTGPTTPEGARVQSTNLPGCETGPGQLATWGRATTDEADAFGFSWNRSGKSSKTITFDWSGPG</sequence>
<dbReference type="RefSeq" id="WP_369229752.1">
    <property type="nucleotide sequence ID" value="NZ_CP163435.1"/>
</dbReference>
<reference evidence="2" key="1">
    <citation type="submission" date="2024-07" db="EMBL/GenBank/DDBJ databases">
        <authorList>
            <person name="Yu S.T."/>
        </authorList>
    </citation>
    <scope>NUCLEOTIDE SEQUENCE</scope>
    <source>
        <strain evidence="2">R21</strain>
    </source>
</reference>
<accession>A0AB39P0N3</accession>
<proteinExistence type="predicted"/>
<name>A0AB39P0N3_9ACTN</name>
<dbReference type="AlphaFoldDB" id="A0AB39P0N3"/>
<feature type="region of interest" description="Disordered" evidence="1">
    <location>
        <begin position="153"/>
        <end position="173"/>
    </location>
</feature>
<gene>
    <name evidence="2" type="ORF">AB5J56_03100</name>
</gene>
<dbReference type="Pfam" id="PF07040">
    <property type="entry name" value="DUF1326"/>
    <property type="match status" value="1"/>
</dbReference>
<evidence type="ECO:0000256" key="1">
    <source>
        <dbReference type="SAM" id="MobiDB-lite"/>
    </source>
</evidence>
<dbReference type="PIRSF" id="PIRSF033303">
    <property type="entry name" value="UCP033303"/>
    <property type="match status" value="1"/>
</dbReference>
<dbReference type="InterPro" id="IPR009758">
    <property type="entry name" value="DUF1326"/>
</dbReference>
<dbReference type="InterPro" id="IPR014581">
    <property type="entry name" value="UCP033303"/>
</dbReference>
<organism evidence="2">
    <name type="scientific">Streptomyces sp. R21</name>
    <dbReference type="NCBI Taxonomy" id="3238627"/>
    <lineage>
        <taxon>Bacteria</taxon>
        <taxon>Bacillati</taxon>
        <taxon>Actinomycetota</taxon>
        <taxon>Actinomycetes</taxon>
        <taxon>Kitasatosporales</taxon>
        <taxon>Streptomycetaceae</taxon>
        <taxon>Streptomyces</taxon>
    </lineage>
</organism>
<evidence type="ECO:0000313" key="2">
    <source>
        <dbReference type="EMBL" id="XDQ23741.1"/>
    </source>
</evidence>
<dbReference type="EMBL" id="CP163435">
    <property type="protein sequence ID" value="XDQ23741.1"/>
    <property type="molecule type" value="Genomic_DNA"/>
</dbReference>